<protein>
    <submittedName>
        <fullName evidence="2">Uncharacterized protein</fullName>
    </submittedName>
</protein>
<gene>
    <name evidence="2" type="ORF">SDC9_164240</name>
</gene>
<feature type="compositionally biased region" description="Basic and acidic residues" evidence="1">
    <location>
        <begin position="64"/>
        <end position="76"/>
    </location>
</feature>
<evidence type="ECO:0000256" key="1">
    <source>
        <dbReference type="SAM" id="MobiDB-lite"/>
    </source>
</evidence>
<dbReference type="EMBL" id="VSSQ01063899">
    <property type="protein sequence ID" value="MPN16893.1"/>
    <property type="molecule type" value="Genomic_DNA"/>
</dbReference>
<accession>A0A645FYA7</accession>
<dbReference type="AlphaFoldDB" id="A0A645FYA7"/>
<name>A0A645FYA7_9ZZZZ</name>
<comment type="caution">
    <text evidence="2">The sequence shown here is derived from an EMBL/GenBank/DDBJ whole genome shotgun (WGS) entry which is preliminary data.</text>
</comment>
<evidence type="ECO:0000313" key="2">
    <source>
        <dbReference type="EMBL" id="MPN16893.1"/>
    </source>
</evidence>
<feature type="region of interest" description="Disordered" evidence="1">
    <location>
        <begin position="48"/>
        <end position="92"/>
    </location>
</feature>
<proteinExistence type="predicted"/>
<organism evidence="2">
    <name type="scientific">bioreactor metagenome</name>
    <dbReference type="NCBI Taxonomy" id="1076179"/>
    <lineage>
        <taxon>unclassified sequences</taxon>
        <taxon>metagenomes</taxon>
        <taxon>ecological metagenomes</taxon>
    </lineage>
</organism>
<reference evidence="2" key="1">
    <citation type="submission" date="2019-08" db="EMBL/GenBank/DDBJ databases">
        <authorList>
            <person name="Kucharzyk K."/>
            <person name="Murdoch R.W."/>
            <person name="Higgins S."/>
            <person name="Loffler F."/>
        </authorList>
    </citation>
    <scope>NUCLEOTIDE SEQUENCE</scope>
</reference>
<sequence length="230" mass="25955">MAVKHPSYAAKLRSLGNLLFRVGPVPRRIHKVAAHGVGREQRPHLLRKQRGTGFGTKAPLPSVRRAEPSEKPEQRTFSRSVSSDNRQKPASLGADINSAKYLLALSPVAKPRVGKRDRRLPRLLFGKLPQRNTSMLIYIFSQPVSSLAHRHRTFAFSVCGAKRTHRRRHGAQHRASRGSQHMPRLARTSVEQHAPGIHDDSAVGRGKKILEALLRRYYCRTELAVELYKH</sequence>